<gene>
    <name evidence="2" type="ORF">LR394_08400</name>
</gene>
<accession>A0A9X1NB76</accession>
<dbReference type="EMBL" id="JAJOMB010000003">
    <property type="protein sequence ID" value="MCD5310913.1"/>
    <property type="molecule type" value="Genomic_DNA"/>
</dbReference>
<feature type="compositionally biased region" description="Basic and acidic residues" evidence="1">
    <location>
        <begin position="168"/>
        <end position="180"/>
    </location>
</feature>
<dbReference type="AlphaFoldDB" id="A0A9X1NB76"/>
<proteinExistence type="predicted"/>
<evidence type="ECO:0000313" key="3">
    <source>
        <dbReference type="Proteomes" id="UP001138997"/>
    </source>
</evidence>
<evidence type="ECO:0000256" key="1">
    <source>
        <dbReference type="SAM" id="MobiDB-lite"/>
    </source>
</evidence>
<sequence>MSQRKDRREFISVSVDFPNHPKLMQLEEDVIPLAGWLAVCAWIYCGQNLTDGEFAPLAVRRIAGVDKQIEKHLLSVGLWHAHGHGCPKCPQPGERMYVSHDYLEHQRAKADAEALREKRRRAGAAGAASRWSRATSGLAEPPPSDGMGDPKQMAFAMAGATDGAWQTDGKDMPKEEEDKKKTKSSSRRRSPERPLPESWKPIARHKAVAASLGLDVDREARQFRLHAEAKDRRQRDWHKAFDLWLEKSLDWGGAAIPSQRQSTDPADPDVVLGRDNWQLPAPPDGVQAGTRAYTEWAKKTSADHFAERRRRAAEVLAERKSA</sequence>
<evidence type="ECO:0000313" key="2">
    <source>
        <dbReference type="EMBL" id="MCD5310913.1"/>
    </source>
</evidence>
<name>A0A9X1NB76_9ACTN</name>
<comment type="caution">
    <text evidence="2">The sequence shown here is derived from an EMBL/GenBank/DDBJ whole genome shotgun (WGS) entry which is preliminary data.</text>
</comment>
<organism evidence="2 3">
    <name type="scientific">Kineosporia babensis</name>
    <dbReference type="NCBI Taxonomy" id="499548"/>
    <lineage>
        <taxon>Bacteria</taxon>
        <taxon>Bacillati</taxon>
        <taxon>Actinomycetota</taxon>
        <taxon>Actinomycetes</taxon>
        <taxon>Kineosporiales</taxon>
        <taxon>Kineosporiaceae</taxon>
        <taxon>Kineosporia</taxon>
    </lineage>
</organism>
<keyword evidence="3" id="KW-1185">Reference proteome</keyword>
<dbReference type="RefSeq" id="WP_231440089.1">
    <property type="nucleotide sequence ID" value="NZ_JAJOMB010000003.1"/>
</dbReference>
<reference evidence="2" key="1">
    <citation type="submission" date="2021-11" db="EMBL/GenBank/DDBJ databases">
        <title>Streptomyces corallinus and Kineosporia corallina sp. nov., two new coral-derived marine actinobacteria.</title>
        <authorList>
            <person name="Buangrab K."/>
            <person name="Sutthacheep M."/>
            <person name="Yeemin T."/>
            <person name="Harunari E."/>
            <person name="Igarashi Y."/>
            <person name="Sripreechasak P."/>
            <person name="Kanchanasin P."/>
            <person name="Tanasupawat S."/>
            <person name="Phongsopitanun W."/>
        </authorList>
    </citation>
    <scope>NUCLEOTIDE SEQUENCE</scope>
    <source>
        <strain evidence="2">JCM 31032</strain>
    </source>
</reference>
<feature type="region of interest" description="Disordered" evidence="1">
    <location>
        <begin position="109"/>
        <end position="199"/>
    </location>
</feature>
<feature type="compositionally biased region" description="Low complexity" evidence="1">
    <location>
        <begin position="123"/>
        <end position="134"/>
    </location>
</feature>
<dbReference type="Proteomes" id="UP001138997">
    <property type="component" value="Unassembled WGS sequence"/>
</dbReference>
<protein>
    <submittedName>
        <fullName evidence="2">Uncharacterized protein</fullName>
    </submittedName>
</protein>